<organism evidence="2 3">
    <name type="scientific">Arthrobacter oryzae</name>
    <dbReference type="NCBI Taxonomy" id="409290"/>
    <lineage>
        <taxon>Bacteria</taxon>
        <taxon>Bacillati</taxon>
        <taxon>Actinomycetota</taxon>
        <taxon>Actinomycetes</taxon>
        <taxon>Micrococcales</taxon>
        <taxon>Micrococcaceae</taxon>
        <taxon>Arthrobacter</taxon>
    </lineage>
</organism>
<evidence type="ECO:0000313" key="2">
    <source>
        <dbReference type="EMBL" id="RNL58828.1"/>
    </source>
</evidence>
<accession>A0A3N0C6W2</accession>
<dbReference type="Proteomes" id="UP000273807">
    <property type="component" value="Unassembled WGS sequence"/>
</dbReference>
<evidence type="ECO:0000313" key="3">
    <source>
        <dbReference type="Proteomes" id="UP000273807"/>
    </source>
</evidence>
<keyword evidence="3" id="KW-1185">Reference proteome</keyword>
<feature type="transmembrane region" description="Helical" evidence="1">
    <location>
        <begin position="20"/>
        <end position="38"/>
    </location>
</feature>
<name>A0A3N0C6W2_9MICC</name>
<keyword evidence="1" id="KW-0812">Transmembrane</keyword>
<comment type="caution">
    <text evidence="2">The sequence shown here is derived from an EMBL/GenBank/DDBJ whole genome shotgun (WGS) entry which is preliminary data.</text>
</comment>
<proteinExistence type="predicted"/>
<reference evidence="2 3" key="1">
    <citation type="submission" date="2018-10" db="EMBL/GenBank/DDBJ databases">
        <title>Genome sequencing of Arthrobacter oryzae TNB02.</title>
        <authorList>
            <person name="Cho Y.-J."/>
            <person name="Cho A."/>
            <person name="Kim O.-S."/>
        </authorList>
    </citation>
    <scope>NUCLEOTIDE SEQUENCE [LARGE SCALE GENOMIC DNA]</scope>
    <source>
        <strain evidence="2 3">TNB02</strain>
    </source>
</reference>
<gene>
    <name evidence="2" type="ORF">D7003_03110</name>
</gene>
<sequence>MLNYFRERQEALNATPGRRIYNVISAAVILAVMAAVFAGLAPLWIFWATFAGSCVLDTALTRKWIREDILRDFRAGQPQ</sequence>
<protein>
    <submittedName>
        <fullName evidence="2">Uncharacterized protein</fullName>
    </submittedName>
</protein>
<evidence type="ECO:0000256" key="1">
    <source>
        <dbReference type="SAM" id="Phobius"/>
    </source>
</evidence>
<dbReference type="AlphaFoldDB" id="A0A3N0C6W2"/>
<keyword evidence="1" id="KW-0472">Membrane</keyword>
<dbReference type="EMBL" id="RBED01000059">
    <property type="protein sequence ID" value="RNL58828.1"/>
    <property type="molecule type" value="Genomic_DNA"/>
</dbReference>
<keyword evidence="1" id="KW-1133">Transmembrane helix</keyword>